<feature type="transmembrane region" description="Helical" evidence="1">
    <location>
        <begin position="74"/>
        <end position="95"/>
    </location>
</feature>
<sequence>MTVTTSSVFSSAFRLVSYVFLRVIPSPIAQALAVSFYVGYLLSSLLAKPVRRPTNPLYAIFFSLRSNSRRIQNLNALINTVLALAVVEFVATPFFDSASDIIFTRIGAVYPDSAKITARYPHYNQSAESVQLVWRESTSDAEPLSWNKGPSFTLSPELDWVDTVTLKGLWPNTTYEYALSAPNNTLLPYPVSPISFKTFPDPRLPGGTHFQFISTSCVLPNFPYVPFQSRTIKGFDMMKEYLSQTELAPRFLLLLGDFIYADVPVFIGNSRDAYRRLYRRVYSSPSFQKVYQSLPILNIYDDHEILNNYAGEGNESAVPYANAVDAYKIYNANANYVGPKQKKSQDYHYDFRYGDVEFYVMDTRKYRSSKRIPPEERTMLGDQQLGDLYDWLSRVNNTATFKFIVSSVPFTSLWGHDAQTDSWAGFPNEKARLLETLHTIPNVVILSGDRHEFAAIEYHGENPSDHTIWEFSTSPLSMFDIPFVRTLSMQSNTTGVMAVETVQTNENGTEISSTEVVEVPREKVVKYIPKGNHKWSTIDVDTLDRQHPTLRLELMVDGKKQYQHELVGKPVKIQASTAIGAFVAHGVKDIFNRIGMQPSRWF</sequence>
<dbReference type="InterPro" id="IPR052900">
    <property type="entry name" value="Phospholipid_Metab_Enz"/>
</dbReference>
<feature type="domain" description="PhoD-like phosphatase metallophosphatase" evidence="2">
    <location>
        <begin position="238"/>
        <end position="486"/>
    </location>
</feature>
<dbReference type="PANTHER" id="PTHR43606:SF2">
    <property type="entry name" value="ALKALINE PHOSPHATASE FAMILY PROTEIN (AFU_ORTHOLOGUE AFUA_5G03860)"/>
    <property type="match status" value="1"/>
</dbReference>
<comment type="caution">
    <text evidence="3">The sequence shown here is derived from an EMBL/GenBank/DDBJ whole genome shotgun (WGS) entry which is preliminary data.</text>
</comment>
<organism evidence="3 4">
    <name type="scientific">Marasmiellus scandens</name>
    <dbReference type="NCBI Taxonomy" id="2682957"/>
    <lineage>
        <taxon>Eukaryota</taxon>
        <taxon>Fungi</taxon>
        <taxon>Dikarya</taxon>
        <taxon>Basidiomycota</taxon>
        <taxon>Agaricomycotina</taxon>
        <taxon>Agaricomycetes</taxon>
        <taxon>Agaricomycetidae</taxon>
        <taxon>Agaricales</taxon>
        <taxon>Marasmiineae</taxon>
        <taxon>Omphalotaceae</taxon>
        <taxon>Marasmiellus</taxon>
    </lineage>
</organism>
<dbReference type="EMBL" id="JBANRG010000004">
    <property type="protein sequence ID" value="KAK7466889.1"/>
    <property type="molecule type" value="Genomic_DNA"/>
</dbReference>
<protein>
    <recommendedName>
        <fullName evidence="2">PhoD-like phosphatase metallophosphatase domain-containing protein</fullName>
    </recommendedName>
</protein>
<keyword evidence="4" id="KW-1185">Reference proteome</keyword>
<evidence type="ECO:0000313" key="3">
    <source>
        <dbReference type="EMBL" id="KAK7466889.1"/>
    </source>
</evidence>
<dbReference type="Proteomes" id="UP001498398">
    <property type="component" value="Unassembled WGS sequence"/>
</dbReference>
<dbReference type="InterPro" id="IPR018946">
    <property type="entry name" value="PhoD-like_MPP"/>
</dbReference>
<dbReference type="Gene3D" id="3.60.21.70">
    <property type="entry name" value="PhoD-like phosphatase"/>
    <property type="match status" value="1"/>
</dbReference>
<evidence type="ECO:0000313" key="4">
    <source>
        <dbReference type="Proteomes" id="UP001498398"/>
    </source>
</evidence>
<dbReference type="PANTHER" id="PTHR43606">
    <property type="entry name" value="PHOSPHATASE, PUTATIVE (AFU_ORTHOLOGUE AFUA_6G08710)-RELATED"/>
    <property type="match status" value="1"/>
</dbReference>
<dbReference type="SUPFAM" id="SSF56300">
    <property type="entry name" value="Metallo-dependent phosphatases"/>
    <property type="match status" value="1"/>
</dbReference>
<keyword evidence="1" id="KW-0472">Membrane</keyword>
<evidence type="ECO:0000259" key="2">
    <source>
        <dbReference type="Pfam" id="PF09423"/>
    </source>
</evidence>
<evidence type="ECO:0000256" key="1">
    <source>
        <dbReference type="SAM" id="Phobius"/>
    </source>
</evidence>
<reference evidence="3 4" key="1">
    <citation type="submission" date="2024-01" db="EMBL/GenBank/DDBJ databases">
        <title>A draft genome for the cacao thread blight pathogen Marasmiellus scandens.</title>
        <authorList>
            <person name="Baruah I.K."/>
            <person name="Leung J."/>
            <person name="Bukari Y."/>
            <person name="Amoako-Attah I."/>
            <person name="Meinhardt L.W."/>
            <person name="Bailey B.A."/>
            <person name="Cohen S.P."/>
        </authorList>
    </citation>
    <scope>NUCLEOTIDE SEQUENCE [LARGE SCALE GENOMIC DNA]</scope>
    <source>
        <strain evidence="3 4">GH-19</strain>
    </source>
</reference>
<keyword evidence="1" id="KW-1133">Transmembrane helix</keyword>
<proteinExistence type="predicted"/>
<dbReference type="InterPro" id="IPR029052">
    <property type="entry name" value="Metallo-depent_PP-like"/>
</dbReference>
<feature type="transmembrane region" description="Helical" evidence="1">
    <location>
        <begin position="20"/>
        <end position="42"/>
    </location>
</feature>
<dbReference type="Pfam" id="PF09423">
    <property type="entry name" value="PhoD"/>
    <property type="match status" value="1"/>
</dbReference>
<dbReference type="InterPro" id="IPR038607">
    <property type="entry name" value="PhoD-like_sf"/>
</dbReference>
<accession>A0ABR1JSM6</accession>
<name>A0ABR1JSM6_9AGAR</name>
<dbReference type="CDD" id="cd07389">
    <property type="entry name" value="MPP_PhoD"/>
    <property type="match status" value="1"/>
</dbReference>
<gene>
    <name evidence="3" type="ORF">VKT23_003952</name>
</gene>
<keyword evidence="1" id="KW-0812">Transmembrane</keyword>